<dbReference type="GO" id="GO:0009425">
    <property type="term" value="C:bacterial-type flagellum basal body"/>
    <property type="evidence" value="ECO:0007669"/>
    <property type="project" value="UniProtKB-SubCell"/>
</dbReference>
<accession>A0A1G6APR7</accession>
<dbReference type="GO" id="GO:0005886">
    <property type="term" value="C:plasma membrane"/>
    <property type="evidence" value="ECO:0007669"/>
    <property type="project" value="UniProtKB-SubCell"/>
</dbReference>
<dbReference type="PRINTS" id="PR00952">
    <property type="entry name" value="TYPE3IMQPROT"/>
</dbReference>
<evidence type="ECO:0000313" key="11">
    <source>
        <dbReference type="Proteomes" id="UP000199228"/>
    </source>
</evidence>
<dbReference type="PANTHER" id="PTHR34040:SF2">
    <property type="entry name" value="FLAGELLAR BIOSYNTHETIC PROTEIN FLIQ"/>
    <property type="match status" value="1"/>
</dbReference>
<evidence type="ECO:0000256" key="9">
    <source>
        <dbReference type="RuleBase" id="RU364090"/>
    </source>
</evidence>
<dbReference type="EMBL" id="FMXR01000006">
    <property type="protein sequence ID" value="SDB10404.1"/>
    <property type="molecule type" value="Genomic_DNA"/>
</dbReference>
<dbReference type="PANTHER" id="PTHR34040">
    <property type="entry name" value="FLAGELLAR BIOSYNTHETIC PROTEIN FLIQ"/>
    <property type="match status" value="1"/>
</dbReference>
<protein>
    <recommendedName>
        <fullName evidence="3 9">Flagellar biosynthetic protein FliQ</fullName>
    </recommendedName>
</protein>
<dbReference type="AlphaFoldDB" id="A0A1G6APR7"/>
<feature type="transmembrane region" description="Helical" evidence="9">
    <location>
        <begin position="52"/>
        <end position="71"/>
    </location>
</feature>
<dbReference type="Pfam" id="PF01313">
    <property type="entry name" value="Bac_export_3"/>
    <property type="match status" value="1"/>
</dbReference>
<evidence type="ECO:0000256" key="5">
    <source>
        <dbReference type="ARBA" id="ARBA00022692"/>
    </source>
</evidence>
<keyword evidence="8 9" id="KW-0975">Bacterial flagellum</keyword>
<keyword evidence="10" id="KW-0969">Cilium</keyword>
<comment type="function">
    <text evidence="9">Role in flagellar biosynthesis.</text>
</comment>
<dbReference type="Proteomes" id="UP000199228">
    <property type="component" value="Unassembled WGS sequence"/>
</dbReference>
<evidence type="ECO:0000256" key="3">
    <source>
        <dbReference type="ARBA" id="ARBA00021718"/>
    </source>
</evidence>
<evidence type="ECO:0000256" key="6">
    <source>
        <dbReference type="ARBA" id="ARBA00022989"/>
    </source>
</evidence>
<comment type="subcellular location">
    <subcellularLocation>
        <location evidence="1 9">Cell membrane</location>
        <topology evidence="1">Multi-pass membrane protein</topology>
    </subcellularLocation>
    <subcellularLocation>
        <location evidence="9">Bacterial flagellum basal body</location>
    </subcellularLocation>
</comment>
<dbReference type="PIRSF" id="PIRSF004669">
    <property type="entry name" value="FliQ"/>
    <property type="match status" value="1"/>
</dbReference>
<reference evidence="10 11" key="1">
    <citation type="submission" date="2016-10" db="EMBL/GenBank/DDBJ databases">
        <authorList>
            <person name="de Groot N.N."/>
        </authorList>
    </citation>
    <scope>NUCLEOTIDE SEQUENCE [LARGE SCALE GENOMIC DNA]</scope>
    <source>
        <strain evidence="10 11">DSM 3217</strain>
    </source>
</reference>
<evidence type="ECO:0000256" key="8">
    <source>
        <dbReference type="ARBA" id="ARBA00023143"/>
    </source>
</evidence>
<gene>
    <name evidence="9" type="primary">fliQ</name>
    <name evidence="10" type="ORF">SAMN02910417_00824</name>
</gene>
<dbReference type="GO" id="GO:0044780">
    <property type="term" value="P:bacterial-type flagellum assembly"/>
    <property type="evidence" value="ECO:0007669"/>
    <property type="project" value="InterPro"/>
</dbReference>
<keyword evidence="11" id="KW-1185">Reference proteome</keyword>
<keyword evidence="6 9" id="KW-1133">Transmembrane helix</keyword>
<name>A0A1G6APR7_EUBOX</name>
<organism evidence="10 11">
    <name type="scientific">Eubacterium oxidoreducens</name>
    <dbReference type="NCBI Taxonomy" id="1732"/>
    <lineage>
        <taxon>Bacteria</taxon>
        <taxon>Bacillati</taxon>
        <taxon>Bacillota</taxon>
        <taxon>Clostridia</taxon>
        <taxon>Eubacteriales</taxon>
        <taxon>Eubacteriaceae</taxon>
        <taxon>Eubacterium</taxon>
    </lineage>
</organism>
<keyword evidence="4 9" id="KW-1003">Cell membrane</keyword>
<dbReference type="GO" id="GO:0009306">
    <property type="term" value="P:protein secretion"/>
    <property type="evidence" value="ECO:0007669"/>
    <property type="project" value="InterPro"/>
</dbReference>
<keyword evidence="5 9" id="KW-0812">Transmembrane</keyword>
<evidence type="ECO:0000256" key="2">
    <source>
        <dbReference type="ARBA" id="ARBA00006156"/>
    </source>
</evidence>
<evidence type="ECO:0000256" key="4">
    <source>
        <dbReference type="ARBA" id="ARBA00022475"/>
    </source>
</evidence>
<keyword evidence="7 9" id="KW-0472">Membrane</keyword>
<dbReference type="STRING" id="1732.SAMN02910417_00824"/>
<sequence length="90" mass="10019">MITEAQVLDIAREAIYTIIIAAAPPLLVSLVVGLVVSIFQTVTSIQEQTLTFVPKIIAVFASIMIFGSFILNHITTFMTDLWQNFSVYLR</sequence>
<dbReference type="NCBIfam" id="TIGR01402">
    <property type="entry name" value="fliQ"/>
    <property type="match status" value="1"/>
</dbReference>
<proteinExistence type="inferred from homology"/>
<comment type="similarity">
    <text evidence="2 9">Belongs to the FliQ/MopD/SpaQ family.</text>
</comment>
<dbReference type="InterPro" id="IPR006305">
    <property type="entry name" value="FliQ"/>
</dbReference>
<dbReference type="InterPro" id="IPR002191">
    <property type="entry name" value="Bac_export_3"/>
</dbReference>
<evidence type="ECO:0000256" key="1">
    <source>
        <dbReference type="ARBA" id="ARBA00004651"/>
    </source>
</evidence>
<evidence type="ECO:0000256" key="7">
    <source>
        <dbReference type="ARBA" id="ARBA00023136"/>
    </source>
</evidence>
<keyword evidence="10" id="KW-0282">Flagellum</keyword>
<feature type="transmembrane region" description="Helical" evidence="9">
    <location>
        <begin position="14"/>
        <end position="40"/>
    </location>
</feature>
<keyword evidence="10" id="KW-0966">Cell projection</keyword>
<dbReference type="RefSeq" id="WP_176762280.1">
    <property type="nucleotide sequence ID" value="NZ_FMXR01000006.1"/>
</dbReference>
<evidence type="ECO:0000313" key="10">
    <source>
        <dbReference type="EMBL" id="SDB10404.1"/>
    </source>
</evidence>